<dbReference type="PROSITE" id="PS01136">
    <property type="entry name" value="UPF0034"/>
    <property type="match status" value="1"/>
</dbReference>
<evidence type="ECO:0000256" key="8">
    <source>
        <dbReference type="ARBA" id="ARBA00022884"/>
    </source>
</evidence>
<dbReference type="InterPro" id="IPR024036">
    <property type="entry name" value="tRNA-dHydroUridine_Synthase_C"/>
</dbReference>
<dbReference type="Pfam" id="PF01207">
    <property type="entry name" value="Dus"/>
    <property type="match status" value="1"/>
</dbReference>
<keyword evidence="5 12" id="KW-0288">FMN</keyword>
<dbReference type="InterPro" id="IPR001269">
    <property type="entry name" value="DUS_fam"/>
</dbReference>
<proteinExistence type="inferred from homology"/>
<reference evidence="14 15" key="1">
    <citation type="submission" date="2021-10" db="EMBL/GenBank/DDBJ databases">
        <title>Streptomyces gossypii sp. nov., isolated from soil collected from cotton field.</title>
        <authorList>
            <person name="Ge X."/>
            <person name="Chen X."/>
            <person name="Liu W."/>
        </authorList>
    </citation>
    <scope>NUCLEOTIDE SEQUENCE [LARGE SCALE GENOMIC DNA]</scope>
    <source>
        <strain evidence="14 15">N2-109</strain>
    </source>
</reference>
<evidence type="ECO:0000256" key="11">
    <source>
        <dbReference type="ARBA" id="ARBA00048802"/>
    </source>
</evidence>
<evidence type="ECO:0000256" key="12">
    <source>
        <dbReference type="PIRNR" id="PIRNR006621"/>
    </source>
</evidence>
<dbReference type="InterPro" id="IPR035587">
    <property type="entry name" value="DUS-like_FMN-bd"/>
</dbReference>
<evidence type="ECO:0000313" key="14">
    <source>
        <dbReference type="EMBL" id="MCT2590342.1"/>
    </source>
</evidence>
<dbReference type="Gene3D" id="3.20.20.70">
    <property type="entry name" value="Aldolase class I"/>
    <property type="match status" value="1"/>
</dbReference>
<dbReference type="RefSeq" id="WP_260217647.1">
    <property type="nucleotide sequence ID" value="NZ_JAJAGO010000004.1"/>
</dbReference>
<dbReference type="SUPFAM" id="SSF51395">
    <property type="entry name" value="FMN-linked oxidoreductases"/>
    <property type="match status" value="1"/>
</dbReference>
<comment type="similarity">
    <text evidence="12">Belongs to the dus family.</text>
</comment>
<keyword evidence="9 12" id="KW-0560">Oxidoreductase</keyword>
<keyword evidence="8" id="KW-0694">RNA-binding</keyword>
<dbReference type="PANTHER" id="PTHR45846:SF1">
    <property type="entry name" value="TRNA-DIHYDROURIDINE(47) SYNTHASE [NAD(P)(+)]-LIKE"/>
    <property type="match status" value="1"/>
</dbReference>
<dbReference type="CDD" id="cd02801">
    <property type="entry name" value="DUS_like_FMN"/>
    <property type="match status" value="1"/>
</dbReference>
<keyword evidence="4 12" id="KW-0285">Flavoprotein</keyword>
<dbReference type="EC" id="1.3.1.-" evidence="12"/>
<feature type="domain" description="DUS-like FMN-binding" evidence="13">
    <location>
        <begin position="20"/>
        <end position="328"/>
    </location>
</feature>
<dbReference type="PANTHER" id="PTHR45846">
    <property type="entry name" value="TRNA-DIHYDROURIDINE(47) SYNTHASE [NAD(P)(+)]-LIKE"/>
    <property type="match status" value="1"/>
</dbReference>
<evidence type="ECO:0000256" key="1">
    <source>
        <dbReference type="ARBA" id="ARBA00001917"/>
    </source>
</evidence>
<comment type="catalytic activity">
    <reaction evidence="11">
        <text>a 5,6-dihydrouridine in tRNA + NAD(+) = a uridine in tRNA + NADH + H(+)</text>
        <dbReference type="Rhea" id="RHEA:54452"/>
        <dbReference type="Rhea" id="RHEA-COMP:13339"/>
        <dbReference type="Rhea" id="RHEA-COMP:13887"/>
        <dbReference type="ChEBI" id="CHEBI:15378"/>
        <dbReference type="ChEBI" id="CHEBI:57540"/>
        <dbReference type="ChEBI" id="CHEBI:57945"/>
        <dbReference type="ChEBI" id="CHEBI:65315"/>
        <dbReference type="ChEBI" id="CHEBI:74443"/>
    </reaction>
</comment>
<dbReference type="PIRSF" id="PIRSF006621">
    <property type="entry name" value="Dus"/>
    <property type="match status" value="1"/>
</dbReference>
<gene>
    <name evidence="14" type="primary">dusB</name>
    <name evidence="14" type="ORF">LHJ74_10535</name>
</gene>
<keyword evidence="6 12" id="KW-0819">tRNA processing</keyword>
<comment type="caution">
    <text evidence="14">The sequence shown here is derived from an EMBL/GenBank/DDBJ whole genome shotgun (WGS) entry which is preliminary data.</text>
</comment>
<comment type="function">
    <text evidence="2 12">Catalyzes the synthesis of 5,6-dihydrouridine (D), a modified base found in the D-loop of most tRNAs, via the reduction of the C5-C6 double bond in target uridines.</text>
</comment>
<dbReference type="Proteomes" id="UP001156389">
    <property type="component" value="Unassembled WGS sequence"/>
</dbReference>
<protein>
    <recommendedName>
        <fullName evidence="12">tRNA-dihydrouridine synthase</fullName>
        <ecNumber evidence="12">1.3.1.-</ecNumber>
    </recommendedName>
</protein>
<evidence type="ECO:0000256" key="10">
    <source>
        <dbReference type="ARBA" id="ARBA00048205"/>
    </source>
</evidence>
<keyword evidence="3" id="KW-0820">tRNA-binding</keyword>
<evidence type="ECO:0000256" key="3">
    <source>
        <dbReference type="ARBA" id="ARBA00022555"/>
    </source>
</evidence>
<dbReference type="InterPro" id="IPR018517">
    <property type="entry name" value="tRNA_hU_synthase_CS"/>
</dbReference>
<evidence type="ECO:0000259" key="13">
    <source>
        <dbReference type="Pfam" id="PF01207"/>
    </source>
</evidence>
<evidence type="ECO:0000256" key="2">
    <source>
        <dbReference type="ARBA" id="ARBA00002790"/>
    </source>
</evidence>
<name>A0ABT2JR24_9ACTN</name>
<evidence type="ECO:0000313" key="15">
    <source>
        <dbReference type="Proteomes" id="UP001156389"/>
    </source>
</evidence>
<evidence type="ECO:0000256" key="7">
    <source>
        <dbReference type="ARBA" id="ARBA00022857"/>
    </source>
</evidence>
<comment type="cofactor">
    <cofactor evidence="1 12">
        <name>FMN</name>
        <dbReference type="ChEBI" id="CHEBI:58210"/>
    </cofactor>
</comment>
<evidence type="ECO:0000256" key="4">
    <source>
        <dbReference type="ARBA" id="ARBA00022630"/>
    </source>
</evidence>
<evidence type="ECO:0000256" key="9">
    <source>
        <dbReference type="ARBA" id="ARBA00023002"/>
    </source>
</evidence>
<comment type="catalytic activity">
    <reaction evidence="10">
        <text>a 5,6-dihydrouridine in tRNA + NADP(+) = a uridine in tRNA + NADPH + H(+)</text>
        <dbReference type="Rhea" id="RHEA:23624"/>
        <dbReference type="Rhea" id="RHEA-COMP:13339"/>
        <dbReference type="Rhea" id="RHEA-COMP:13887"/>
        <dbReference type="ChEBI" id="CHEBI:15378"/>
        <dbReference type="ChEBI" id="CHEBI:57783"/>
        <dbReference type="ChEBI" id="CHEBI:58349"/>
        <dbReference type="ChEBI" id="CHEBI:65315"/>
        <dbReference type="ChEBI" id="CHEBI:74443"/>
    </reaction>
</comment>
<keyword evidence="15" id="KW-1185">Reference proteome</keyword>
<dbReference type="EMBL" id="JAJAGO010000004">
    <property type="protein sequence ID" value="MCT2590342.1"/>
    <property type="molecule type" value="Genomic_DNA"/>
</dbReference>
<evidence type="ECO:0000256" key="6">
    <source>
        <dbReference type="ARBA" id="ARBA00022694"/>
    </source>
</evidence>
<sequence>MTLPPPLRIGPHTVWPPVVLAPMAGITNAPFRTLCREFSGGKGLFVSEMITTRALVERNEKTMRLVHFDEGEKPRSLQLYGVDPATVGKAVRMIADEDLADHIDLNFGCPVPKVTRRGGGSALPYKRNLLRAILREAVTGAGGLPVTMKMRKGIDDGHLTYLDAGRIAVEEGVTAIALHGRTAAQHYGGTADWEAIARLKEAVPEIPVLGNGDIWSAADAVRMVRETGCDGVVVGRGCLGRPWLFGDLVNAFGAGTPDSPAGSAEPTLREVAETMLRHARLLGEWLEDEARGVIDFRKHVAWYTKGFSVGSEMRKRLAVTSSLEELGALLADVDLDQPWPSGADGPRGRTSGRNRVVLPDGWLADPYDCAGVGADAELDTSGG</sequence>
<dbReference type="InterPro" id="IPR013785">
    <property type="entry name" value="Aldolase_TIM"/>
</dbReference>
<dbReference type="Gene3D" id="1.10.1200.80">
    <property type="entry name" value="Putative flavin oxidoreducatase, domain 2"/>
    <property type="match status" value="1"/>
</dbReference>
<organism evidence="14 15">
    <name type="scientific">Streptomyces gossypii</name>
    <dbReference type="NCBI Taxonomy" id="2883101"/>
    <lineage>
        <taxon>Bacteria</taxon>
        <taxon>Bacillati</taxon>
        <taxon>Actinomycetota</taxon>
        <taxon>Actinomycetes</taxon>
        <taxon>Kitasatosporales</taxon>
        <taxon>Streptomycetaceae</taxon>
        <taxon>Streptomyces</taxon>
    </lineage>
</organism>
<accession>A0ABT2JR24</accession>
<evidence type="ECO:0000256" key="5">
    <source>
        <dbReference type="ARBA" id="ARBA00022643"/>
    </source>
</evidence>
<keyword evidence="7" id="KW-0521">NADP</keyword>
<dbReference type="InterPro" id="IPR004652">
    <property type="entry name" value="DusB-like"/>
</dbReference>
<dbReference type="NCBIfam" id="TIGR00737">
    <property type="entry name" value="nifR3_yhdG"/>
    <property type="match status" value="1"/>
</dbReference>
<dbReference type="GO" id="GO:0016491">
    <property type="term" value="F:oxidoreductase activity"/>
    <property type="evidence" value="ECO:0007669"/>
    <property type="project" value="UniProtKB-KW"/>
</dbReference>